<dbReference type="EC" id="3.4.23.36" evidence="9"/>
<dbReference type="PRINTS" id="PR00781">
    <property type="entry name" value="LIPOSIGPTASE"/>
</dbReference>
<evidence type="ECO:0000256" key="4">
    <source>
        <dbReference type="ARBA" id="ARBA00022692"/>
    </source>
</evidence>
<protein>
    <recommendedName>
        <fullName evidence="9">Lipoprotein signal peptidase</fullName>
        <ecNumber evidence="9">3.4.23.36</ecNumber>
    </recommendedName>
    <alternativeName>
        <fullName evidence="9">Prolipoprotein signal peptidase</fullName>
    </alternativeName>
    <alternativeName>
        <fullName evidence="9">Signal peptidase II</fullName>
        <shortName evidence="9">SPase II</shortName>
    </alternativeName>
</protein>
<evidence type="ECO:0000313" key="12">
    <source>
        <dbReference type="EMBL" id="RUS55414.1"/>
    </source>
</evidence>
<accession>A0A433RTD5</accession>
<dbReference type="NCBIfam" id="TIGR00077">
    <property type="entry name" value="lspA"/>
    <property type="match status" value="1"/>
</dbReference>
<gene>
    <name evidence="9" type="primary">lspA</name>
    <name evidence="12" type="ORF">QI30_10775</name>
</gene>
<comment type="pathway">
    <text evidence="9">Protein modification; lipoprotein biosynthesis (signal peptide cleavage).</text>
</comment>
<dbReference type="PROSITE" id="PS00855">
    <property type="entry name" value="SPASE_II"/>
    <property type="match status" value="1"/>
</dbReference>
<evidence type="ECO:0000256" key="8">
    <source>
        <dbReference type="ARBA" id="ARBA00023136"/>
    </source>
</evidence>
<dbReference type="EMBL" id="JTFC01000031">
    <property type="protein sequence ID" value="RUS55414.1"/>
    <property type="molecule type" value="Genomic_DNA"/>
</dbReference>
<dbReference type="GO" id="GO:0005886">
    <property type="term" value="C:plasma membrane"/>
    <property type="evidence" value="ECO:0007669"/>
    <property type="project" value="UniProtKB-SubCell"/>
</dbReference>
<keyword evidence="13" id="KW-1185">Reference proteome</keyword>
<evidence type="ECO:0000256" key="1">
    <source>
        <dbReference type="ARBA" id="ARBA00006139"/>
    </source>
</evidence>
<dbReference type="PANTHER" id="PTHR33695:SF1">
    <property type="entry name" value="LIPOPROTEIN SIGNAL PEPTIDASE"/>
    <property type="match status" value="1"/>
</dbReference>
<keyword evidence="2 9" id="KW-1003">Cell membrane</keyword>
<evidence type="ECO:0000256" key="11">
    <source>
        <dbReference type="RuleBase" id="RU004181"/>
    </source>
</evidence>
<dbReference type="OrthoDB" id="9810259at2"/>
<feature type="transmembrane region" description="Helical" evidence="9">
    <location>
        <begin position="58"/>
        <end position="77"/>
    </location>
</feature>
<name>A0A433RTD5_9BACL</name>
<feature type="transmembrane region" description="Helical" evidence="9">
    <location>
        <begin position="127"/>
        <end position="148"/>
    </location>
</feature>
<feature type="transmembrane region" description="Helical" evidence="9">
    <location>
        <begin position="84"/>
        <end position="102"/>
    </location>
</feature>
<dbReference type="UniPathway" id="UPA00665"/>
<feature type="active site" evidence="9">
    <location>
        <position position="132"/>
    </location>
</feature>
<keyword evidence="4 9" id="KW-0812">Transmembrane</keyword>
<dbReference type="HAMAP" id="MF_00161">
    <property type="entry name" value="LspA"/>
    <property type="match status" value="1"/>
</dbReference>
<proteinExistence type="inferred from homology"/>
<evidence type="ECO:0000256" key="2">
    <source>
        <dbReference type="ARBA" id="ARBA00022475"/>
    </source>
</evidence>
<evidence type="ECO:0000256" key="9">
    <source>
        <dbReference type="HAMAP-Rule" id="MF_00161"/>
    </source>
</evidence>
<evidence type="ECO:0000313" key="13">
    <source>
        <dbReference type="Proteomes" id="UP000288623"/>
    </source>
</evidence>
<dbReference type="GO" id="GO:0004190">
    <property type="term" value="F:aspartic-type endopeptidase activity"/>
    <property type="evidence" value="ECO:0007669"/>
    <property type="project" value="UniProtKB-UniRule"/>
</dbReference>
<dbReference type="AlphaFoldDB" id="A0A433RTD5"/>
<evidence type="ECO:0000256" key="3">
    <source>
        <dbReference type="ARBA" id="ARBA00022670"/>
    </source>
</evidence>
<comment type="subcellular location">
    <subcellularLocation>
        <location evidence="9">Cell membrane</location>
        <topology evidence="9">Multi-pass membrane protein</topology>
    </subcellularLocation>
</comment>
<evidence type="ECO:0000256" key="6">
    <source>
        <dbReference type="ARBA" id="ARBA00022801"/>
    </source>
</evidence>
<evidence type="ECO:0000256" key="5">
    <source>
        <dbReference type="ARBA" id="ARBA00022750"/>
    </source>
</evidence>
<keyword evidence="5 9" id="KW-0064">Aspartyl protease</keyword>
<comment type="similarity">
    <text evidence="1 9 11">Belongs to the peptidase A8 family.</text>
</comment>
<comment type="caution">
    <text evidence="9">Lacks conserved residue(s) required for the propagation of feature annotation.</text>
</comment>
<keyword evidence="3 9" id="KW-0645">Protease</keyword>
<feature type="active site" evidence="9">
    <location>
        <position position="112"/>
    </location>
</feature>
<keyword evidence="7 9" id="KW-1133">Transmembrane helix</keyword>
<evidence type="ECO:0000256" key="7">
    <source>
        <dbReference type="ARBA" id="ARBA00022989"/>
    </source>
</evidence>
<reference evidence="12 13" key="1">
    <citation type="submission" date="2014-11" db="EMBL/GenBank/DDBJ databases">
        <title>Genome sequence and analysis of novel Kurthia sp.</title>
        <authorList>
            <person name="Lawson J.N."/>
            <person name="Gonzalez J.E."/>
            <person name="Rinauldi L."/>
            <person name="Xuan Z."/>
            <person name="Firman A."/>
            <person name="Shaddox L."/>
            <person name="Trudeau A."/>
            <person name="Shah S."/>
            <person name="Reiman D."/>
        </authorList>
    </citation>
    <scope>NUCLEOTIDE SEQUENCE [LARGE SCALE GENOMIC DNA]</scope>
    <source>
        <strain evidence="12 13">3B1D</strain>
    </source>
</reference>
<sequence length="158" mass="17987">MFKYYLIALFVIIVDQLTKWGIVKNMTEGQEIVVWDPIFSLYSHRNQGAAWGMMQGKIGLFTIITVVVIIAIIYYFHKEGKGKPLFATSLMLLLGGAIGNFIDRLTRGEVVDFASFWIPVIDYDFPIFNIADMALTFGVILMIIYVLFFEGKQGKVKK</sequence>
<dbReference type="PANTHER" id="PTHR33695">
    <property type="entry name" value="LIPOPROTEIN SIGNAL PEPTIDASE"/>
    <property type="match status" value="1"/>
</dbReference>
<dbReference type="InterPro" id="IPR001872">
    <property type="entry name" value="Peptidase_A8"/>
</dbReference>
<comment type="caution">
    <text evidence="12">The sequence shown here is derived from an EMBL/GenBank/DDBJ whole genome shotgun (WGS) entry which is preliminary data.</text>
</comment>
<dbReference type="RefSeq" id="WP_020189379.1">
    <property type="nucleotide sequence ID" value="NZ_JTFC01000031.1"/>
</dbReference>
<dbReference type="Pfam" id="PF01252">
    <property type="entry name" value="Peptidase_A8"/>
    <property type="match status" value="1"/>
</dbReference>
<dbReference type="GO" id="GO:0006508">
    <property type="term" value="P:proteolysis"/>
    <property type="evidence" value="ECO:0007669"/>
    <property type="project" value="UniProtKB-KW"/>
</dbReference>
<keyword evidence="8 9" id="KW-0472">Membrane</keyword>
<comment type="catalytic activity">
    <reaction evidence="9 10">
        <text>Release of signal peptides from bacterial membrane prolipoproteins. Hydrolyzes -Xaa-Yaa-Zaa-|-(S,diacylglyceryl)Cys-, in which Xaa is hydrophobic (preferably Leu), and Yaa (Ala or Ser) and Zaa (Gly or Ala) have small, neutral side chains.</text>
        <dbReference type="EC" id="3.4.23.36"/>
    </reaction>
</comment>
<comment type="function">
    <text evidence="9 10">This protein specifically catalyzes the removal of signal peptides from prolipoproteins.</text>
</comment>
<dbReference type="Proteomes" id="UP000288623">
    <property type="component" value="Unassembled WGS sequence"/>
</dbReference>
<evidence type="ECO:0000256" key="10">
    <source>
        <dbReference type="RuleBase" id="RU000594"/>
    </source>
</evidence>
<keyword evidence="6 9" id="KW-0378">Hydrolase</keyword>
<organism evidence="12 13">
    <name type="scientific">Candidatus Kurthia intestinigallinarum</name>
    <dbReference type="NCBI Taxonomy" id="1562256"/>
    <lineage>
        <taxon>Bacteria</taxon>
        <taxon>Bacillati</taxon>
        <taxon>Bacillota</taxon>
        <taxon>Bacilli</taxon>
        <taxon>Bacillales</taxon>
        <taxon>Caryophanaceae</taxon>
        <taxon>Kurthia</taxon>
    </lineage>
</organism>